<name>A0A6N2UKF0_9FIRM</name>
<dbReference type="PRINTS" id="PR00046">
    <property type="entry name" value="SIGMA70FCT"/>
</dbReference>
<dbReference type="Pfam" id="PF04542">
    <property type="entry name" value="Sigma70_r2"/>
    <property type="match status" value="1"/>
</dbReference>
<dbReference type="NCBIfam" id="TIGR02937">
    <property type="entry name" value="sigma70-ECF"/>
    <property type="match status" value="1"/>
</dbReference>
<dbReference type="Gene3D" id="1.10.1740.10">
    <property type="match status" value="1"/>
</dbReference>
<organism evidence="8">
    <name type="scientific">uncultured Anaerotruncus sp</name>
    <dbReference type="NCBI Taxonomy" id="905011"/>
    <lineage>
        <taxon>Bacteria</taxon>
        <taxon>Bacillati</taxon>
        <taxon>Bacillota</taxon>
        <taxon>Clostridia</taxon>
        <taxon>Eubacteriales</taxon>
        <taxon>Oscillospiraceae</taxon>
        <taxon>Anaerotruncus</taxon>
        <taxon>environmental samples</taxon>
    </lineage>
</organism>
<keyword evidence="2" id="KW-0731">Sigma factor</keyword>
<dbReference type="CDD" id="cd06171">
    <property type="entry name" value="Sigma70_r4"/>
    <property type="match status" value="1"/>
</dbReference>
<evidence type="ECO:0000259" key="6">
    <source>
        <dbReference type="Pfam" id="PF04542"/>
    </source>
</evidence>
<dbReference type="InterPro" id="IPR000943">
    <property type="entry name" value="RNA_pol_sigma70"/>
</dbReference>
<sequence>MTNEELAQGIKEGDTSQLAPLWESNRGLIYKLCRRYAPNPRERGTVIDWDDIGQAGFLALLDAVNAYDPASGNRFTSYLRFSVLRQMGFLFGWRRKPPFVSSLDEPIAGEDEELTLEGIIPDPQAAQAFEDAEEGIYLGELREAISGALGRLPEREAEIVRRRQLGGETLETAAAAIGVTRERVRQIEAKALGKLRRDRAFRQFCQEYIEDKATQGTGRGSWEHGGSAPERITEQLEEEYHRRNRGG</sequence>
<evidence type="ECO:0000256" key="4">
    <source>
        <dbReference type="ARBA" id="ARBA00023163"/>
    </source>
</evidence>
<dbReference type="InterPro" id="IPR013324">
    <property type="entry name" value="RNA_pol_sigma_r3/r4-like"/>
</dbReference>
<evidence type="ECO:0000256" key="5">
    <source>
        <dbReference type="SAM" id="MobiDB-lite"/>
    </source>
</evidence>
<dbReference type="GO" id="GO:0016987">
    <property type="term" value="F:sigma factor activity"/>
    <property type="evidence" value="ECO:0007669"/>
    <property type="project" value="UniProtKB-KW"/>
</dbReference>
<dbReference type="PANTHER" id="PTHR30603:SF47">
    <property type="entry name" value="RNA POLYMERASE SIGMA FACTOR SIGD, CHLOROPLASTIC"/>
    <property type="match status" value="1"/>
</dbReference>
<evidence type="ECO:0000256" key="2">
    <source>
        <dbReference type="ARBA" id="ARBA00023082"/>
    </source>
</evidence>
<keyword evidence="4" id="KW-0804">Transcription</keyword>
<keyword evidence="1" id="KW-0805">Transcription regulation</keyword>
<protein>
    <submittedName>
        <fullName evidence="8">RNA polymerase sigma factor SigA</fullName>
    </submittedName>
</protein>
<dbReference type="InterPro" id="IPR013325">
    <property type="entry name" value="RNA_pol_sigma_r2"/>
</dbReference>
<evidence type="ECO:0000256" key="1">
    <source>
        <dbReference type="ARBA" id="ARBA00023015"/>
    </source>
</evidence>
<feature type="domain" description="RNA polymerase sigma-70 region 4" evidence="7">
    <location>
        <begin position="148"/>
        <end position="196"/>
    </location>
</feature>
<dbReference type="InterPro" id="IPR050239">
    <property type="entry name" value="Sigma-70_RNA_pol_init_factors"/>
</dbReference>
<dbReference type="AlphaFoldDB" id="A0A6N2UKF0"/>
<evidence type="ECO:0000313" key="8">
    <source>
        <dbReference type="EMBL" id="VYT17433.1"/>
    </source>
</evidence>
<dbReference type="EMBL" id="CACRSL010000003">
    <property type="protein sequence ID" value="VYT17433.1"/>
    <property type="molecule type" value="Genomic_DNA"/>
</dbReference>
<dbReference type="SUPFAM" id="SSF88946">
    <property type="entry name" value="Sigma2 domain of RNA polymerase sigma factors"/>
    <property type="match status" value="1"/>
</dbReference>
<dbReference type="SUPFAM" id="SSF88659">
    <property type="entry name" value="Sigma3 and sigma4 domains of RNA polymerase sigma factors"/>
    <property type="match status" value="1"/>
</dbReference>
<feature type="domain" description="RNA polymerase sigma-70 region 2" evidence="6">
    <location>
        <begin position="21"/>
        <end position="85"/>
    </location>
</feature>
<dbReference type="GO" id="GO:0003677">
    <property type="term" value="F:DNA binding"/>
    <property type="evidence" value="ECO:0007669"/>
    <property type="project" value="UniProtKB-KW"/>
</dbReference>
<dbReference type="Gene3D" id="1.20.140.160">
    <property type="match status" value="1"/>
</dbReference>
<accession>A0A6N2UKF0</accession>
<evidence type="ECO:0000256" key="3">
    <source>
        <dbReference type="ARBA" id="ARBA00023125"/>
    </source>
</evidence>
<gene>
    <name evidence="8" type="primary">sigA_2</name>
    <name evidence="8" type="ORF">AULFYP135_01952</name>
</gene>
<proteinExistence type="predicted"/>
<keyword evidence="3" id="KW-0238">DNA-binding</keyword>
<dbReference type="Pfam" id="PF04545">
    <property type="entry name" value="Sigma70_r4"/>
    <property type="match status" value="1"/>
</dbReference>
<evidence type="ECO:0000259" key="7">
    <source>
        <dbReference type="Pfam" id="PF04545"/>
    </source>
</evidence>
<feature type="region of interest" description="Disordered" evidence="5">
    <location>
        <begin position="215"/>
        <end position="247"/>
    </location>
</feature>
<feature type="compositionally biased region" description="Basic and acidic residues" evidence="5">
    <location>
        <begin position="231"/>
        <end position="241"/>
    </location>
</feature>
<reference evidence="8" key="1">
    <citation type="submission" date="2019-11" db="EMBL/GenBank/DDBJ databases">
        <authorList>
            <person name="Feng L."/>
        </authorList>
    </citation>
    <scope>NUCLEOTIDE SEQUENCE</scope>
    <source>
        <strain evidence="8">AundefinedLFYP135</strain>
    </source>
</reference>
<dbReference type="InterPro" id="IPR007627">
    <property type="entry name" value="RNA_pol_sigma70_r2"/>
</dbReference>
<dbReference type="GO" id="GO:0006352">
    <property type="term" value="P:DNA-templated transcription initiation"/>
    <property type="evidence" value="ECO:0007669"/>
    <property type="project" value="InterPro"/>
</dbReference>
<dbReference type="PANTHER" id="PTHR30603">
    <property type="entry name" value="RNA POLYMERASE SIGMA FACTOR RPO"/>
    <property type="match status" value="1"/>
</dbReference>
<dbReference type="InterPro" id="IPR007630">
    <property type="entry name" value="RNA_pol_sigma70_r4"/>
</dbReference>
<dbReference type="InterPro" id="IPR014284">
    <property type="entry name" value="RNA_pol_sigma-70_dom"/>
</dbReference>